<proteinExistence type="predicted"/>
<sequence length="73" mass="8244">MKRRLFFVSSLYSTDEGQTCNSSKLEQGIVTSLHEKNTTVRGALTQPKSAQDLGMMRSSEPDKFSFIYLHVNT</sequence>
<dbReference type="EMBL" id="BKCJ010009931">
    <property type="protein sequence ID" value="GEU89285.1"/>
    <property type="molecule type" value="Genomic_DNA"/>
</dbReference>
<dbReference type="AlphaFoldDB" id="A0A6L2NXC1"/>
<gene>
    <name evidence="1" type="ORF">Tci_061263</name>
</gene>
<accession>A0A6L2NXC1</accession>
<evidence type="ECO:0000313" key="1">
    <source>
        <dbReference type="EMBL" id="GEU89285.1"/>
    </source>
</evidence>
<organism evidence="1">
    <name type="scientific">Tanacetum cinerariifolium</name>
    <name type="common">Dalmatian daisy</name>
    <name type="synonym">Chrysanthemum cinerariifolium</name>
    <dbReference type="NCBI Taxonomy" id="118510"/>
    <lineage>
        <taxon>Eukaryota</taxon>
        <taxon>Viridiplantae</taxon>
        <taxon>Streptophyta</taxon>
        <taxon>Embryophyta</taxon>
        <taxon>Tracheophyta</taxon>
        <taxon>Spermatophyta</taxon>
        <taxon>Magnoliopsida</taxon>
        <taxon>eudicotyledons</taxon>
        <taxon>Gunneridae</taxon>
        <taxon>Pentapetalae</taxon>
        <taxon>asterids</taxon>
        <taxon>campanulids</taxon>
        <taxon>Asterales</taxon>
        <taxon>Asteraceae</taxon>
        <taxon>Asteroideae</taxon>
        <taxon>Anthemideae</taxon>
        <taxon>Anthemidinae</taxon>
        <taxon>Tanacetum</taxon>
    </lineage>
</organism>
<comment type="caution">
    <text evidence="1">The sequence shown here is derived from an EMBL/GenBank/DDBJ whole genome shotgun (WGS) entry which is preliminary data.</text>
</comment>
<name>A0A6L2NXC1_TANCI</name>
<reference evidence="1" key="1">
    <citation type="journal article" date="2019" name="Sci. Rep.">
        <title>Draft genome of Tanacetum cinerariifolium, the natural source of mosquito coil.</title>
        <authorList>
            <person name="Yamashiro T."/>
            <person name="Shiraishi A."/>
            <person name="Satake H."/>
            <person name="Nakayama K."/>
        </authorList>
    </citation>
    <scope>NUCLEOTIDE SEQUENCE</scope>
</reference>
<protein>
    <submittedName>
        <fullName evidence="1">Uncharacterized protein</fullName>
    </submittedName>
</protein>